<dbReference type="InterPro" id="IPR003786">
    <property type="entry name" value="FdhD"/>
</dbReference>
<protein>
    <recommendedName>
        <fullName evidence="3">Sulfur carrier protein FdhD</fullName>
    </recommendedName>
</protein>
<organism evidence="4 5">
    <name type="scientific">Photobacterium marinum</name>
    <dbReference type="NCBI Taxonomy" id="1056511"/>
    <lineage>
        <taxon>Bacteria</taxon>
        <taxon>Pseudomonadati</taxon>
        <taxon>Pseudomonadota</taxon>
        <taxon>Gammaproteobacteria</taxon>
        <taxon>Vibrionales</taxon>
        <taxon>Vibrionaceae</taxon>
        <taxon>Photobacterium</taxon>
    </lineage>
</organism>
<dbReference type="GO" id="GO:0097163">
    <property type="term" value="F:sulfur carrier activity"/>
    <property type="evidence" value="ECO:0007669"/>
    <property type="project" value="UniProtKB-UniRule"/>
</dbReference>
<evidence type="ECO:0000256" key="3">
    <source>
        <dbReference type="HAMAP-Rule" id="MF_00187"/>
    </source>
</evidence>
<dbReference type="PANTHER" id="PTHR30592:SF1">
    <property type="entry name" value="SULFUR CARRIER PROTEIN FDHD"/>
    <property type="match status" value="1"/>
</dbReference>
<dbReference type="PIRSF" id="PIRSF015626">
    <property type="entry name" value="FdhD"/>
    <property type="match status" value="1"/>
</dbReference>
<dbReference type="GO" id="GO:0005737">
    <property type="term" value="C:cytoplasm"/>
    <property type="evidence" value="ECO:0007669"/>
    <property type="project" value="UniProtKB-SubCell"/>
</dbReference>
<dbReference type="InterPro" id="IPR016193">
    <property type="entry name" value="Cytidine_deaminase-like"/>
</dbReference>
<dbReference type="GO" id="GO:0006777">
    <property type="term" value="P:Mo-molybdopterin cofactor biosynthetic process"/>
    <property type="evidence" value="ECO:0007669"/>
    <property type="project" value="UniProtKB-UniRule"/>
</dbReference>
<comment type="function">
    <text evidence="3">Required for formate dehydrogenase (FDH) activity. Acts as a sulfur carrier protein that transfers sulfur from IscS to the molybdenum cofactor prior to its insertion into FDH.</text>
</comment>
<keyword evidence="2 3" id="KW-0501">Molybdenum cofactor biosynthesis</keyword>
<feature type="active site" description="Cysteine persulfide intermediate" evidence="3">
    <location>
        <position position="102"/>
    </location>
</feature>
<dbReference type="Proteomes" id="UP000011134">
    <property type="component" value="Unassembled WGS sequence"/>
</dbReference>
<dbReference type="Gene3D" id="3.40.140.10">
    <property type="entry name" value="Cytidine Deaminase, domain 2"/>
    <property type="match status" value="1"/>
</dbReference>
<accession>L8JD33</accession>
<name>L8JD33_9GAMM</name>
<dbReference type="Gene3D" id="3.10.20.10">
    <property type="match status" value="1"/>
</dbReference>
<dbReference type="SUPFAM" id="SSF53927">
    <property type="entry name" value="Cytidine deaminase-like"/>
    <property type="match status" value="1"/>
</dbReference>
<feature type="binding site" evidence="3">
    <location>
        <begin position="240"/>
        <end position="245"/>
    </location>
    <ligand>
        <name>Mo-bis(molybdopterin guanine dinucleotide)</name>
        <dbReference type="ChEBI" id="CHEBI:60539"/>
    </ligand>
</feature>
<dbReference type="GO" id="GO:0016783">
    <property type="term" value="F:sulfurtransferase activity"/>
    <property type="evidence" value="ECO:0007669"/>
    <property type="project" value="InterPro"/>
</dbReference>
<dbReference type="EMBL" id="AMZO01000020">
    <property type="protein sequence ID" value="ELR65302.1"/>
    <property type="molecule type" value="Genomic_DNA"/>
</dbReference>
<comment type="subcellular location">
    <subcellularLocation>
        <location evidence="3">Cytoplasm</location>
    </subcellularLocation>
</comment>
<dbReference type="PANTHER" id="PTHR30592">
    <property type="entry name" value="FORMATE DEHYDROGENASE"/>
    <property type="match status" value="1"/>
</dbReference>
<comment type="similarity">
    <text evidence="3">Belongs to the FdhD family.</text>
</comment>
<keyword evidence="1 3" id="KW-0963">Cytoplasm</keyword>
<sequence length="257" mass="28262">MEIIKYENGIKTECVDFIAEEVPVALIYNGVSHAVMMATPSELKSFAIGFSLSERIINDIKEIKYIEIINNKVGVEVHIELQMRRFMALKERRRNMVGRTGCGLCGVEHLKQAIKPVSLVLDTSNINLSVINQAVKSLYDSQILARTTGCTHAAVWLNTVGEVKAVYEDVGRHIAMDKLIGARAQNNDLQQGAILITSRASYEIVQKATSVGVEILLAVSAPTALAIKLADDSGLTLVGFCREGRAVIYTHKHRILT</sequence>
<dbReference type="PATRIC" id="fig|1056511.3.peg.2949"/>
<reference evidence="4 5" key="1">
    <citation type="submission" date="2012-12" db="EMBL/GenBank/DDBJ databases">
        <title>Genome Assembly of Photobacterium sp. AK15.</title>
        <authorList>
            <person name="Khatri I."/>
            <person name="Vaidya B."/>
            <person name="Srinivas T.N.R."/>
            <person name="Subramanian S."/>
            <person name="Pinnaka A."/>
        </authorList>
    </citation>
    <scope>NUCLEOTIDE SEQUENCE [LARGE SCALE GENOMIC DNA]</scope>
    <source>
        <strain evidence="4 5">AK15</strain>
    </source>
</reference>
<dbReference type="Pfam" id="PF02634">
    <property type="entry name" value="FdhD-NarQ"/>
    <property type="match status" value="1"/>
</dbReference>
<comment type="caution">
    <text evidence="4">The sequence shown here is derived from an EMBL/GenBank/DDBJ whole genome shotgun (WGS) entry which is preliminary data.</text>
</comment>
<dbReference type="HAMAP" id="MF_00187">
    <property type="entry name" value="FdhD"/>
    <property type="match status" value="1"/>
</dbReference>
<evidence type="ECO:0000313" key="5">
    <source>
        <dbReference type="Proteomes" id="UP000011134"/>
    </source>
</evidence>
<proteinExistence type="inferred from homology"/>
<gene>
    <name evidence="3" type="primary">fdhD</name>
    <name evidence="4" type="ORF">C942_01874</name>
</gene>
<dbReference type="AlphaFoldDB" id="L8JD33"/>
<evidence type="ECO:0000313" key="4">
    <source>
        <dbReference type="EMBL" id="ELR65302.1"/>
    </source>
</evidence>
<keyword evidence="5" id="KW-1185">Reference proteome</keyword>
<evidence type="ECO:0000256" key="1">
    <source>
        <dbReference type="ARBA" id="ARBA00022490"/>
    </source>
</evidence>
<evidence type="ECO:0000256" key="2">
    <source>
        <dbReference type="ARBA" id="ARBA00023150"/>
    </source>
</evidence>
<dbReference type="NCBIfam" id="TIGR00129">
    <property type="entry name" value="fdhD_narQ"/>
    <property type="match status" value="1"/>
</dbReference>